<name>A0A1X7TEJ8_AMPQE</name>
<dbReference type="EnsemblMetazoa" id="Aqu2.1.12921_001">
    <property type="protein sequence ID" value="Aqu2.1.12921_001"/>
    <property type="gene ID" value="Aqu2.1.12921"/>
</dbReference>
<reference evidence="1" key="1">
    <citation type="submission" date="2017-05" db="UniProtKB">
        <authorList>
            <consortium name="EnsemblMetazoa"/>
        </authorList>
    </citation>
    <scope>IDENTIFICATION</scope>
</reference>
<organism evidence="1">
    <name type="scientific">Amphimedon queenslandica</name>
    <name type="common">Sponge</name>
    <dbReference type="NCBI Taxonomy" id="400682"/>
    <lineage>
        <taxon>Eukaryota</taxon>
        <taxon>Metazoa</taxon>
        <taxon>Porifera</taxon>
        <taxon>Demospongiae</taxon>
        <taxon>Heteroscleromorpha</taxon>
        <taxon>Haplosclerida</taxon>
        <taxon>Niphatidae</taxon>
        <taxon>Amphimedon</taxon>
    </lineage>
</organism>
<sequence>MMVFMVKGLFTHFRFPYLQLPCSTIKGDLIFEPFWEAIFGLERIGFKVLATTFDGASIINGKDISWSHLMQLYAIDTGKGSGLVMVPKLNESVGKALCLAVGTKAKETARFLLIFVKFFDTLNVTSFKEGARKRKKFMHPY</sequence>
<protein>
    <submittedName>
        <fullName evidence="1">Uncharacterized protein</fullName>
    </submittedName>
</protein>
<evidence type="ECO:0000313" key="1">
    <source>
        <dbReference type="EnsemblMetazoa" id="Aqu2.1.12921_001"/>
    </source>
</evidence>
<accession>A0A1X7TEJ8</accession>
<dbReference type="AlphaFoldDB" id="A0A1X7TEJ8"/>
<dbReference type="InParanoid" id="A0A1X7TEJ8"/>
<proteinExistence type="predicted"/>